<accession>A0A077S509</accession>
<feature type="transmembrane region" description="Helical" evidence="2">
    <location>
        <begin position="270"/>
        <end position="289"/>
    </location>
</feature>
<keyword evidence="2" id="KW-1133">Transmembrane helix</keyword>
<sequence>MAGEALGDAASASSFLCSADELRFDAPARALAAEEALQPPGWLYFALPMSMLRRPLSGQEMAALTVKASSALTVASGTEFAFEYAGGTGTEFAFEYVGGTGTVFAGILGPEKHSESNGGYNTDKVVRFDNYWPYRYLKVVPKMPDRTRVEAKEIRLSDMPPVTLDDSNMHTKTDDTSEMNIPEDFDNRPSKKAKISESGVLESSPMSPTMSTSNPVSECFESIVPKSENQIDHDPLPSPSSSTLTPVLILHDVKEPDPNKGIKVDETYDYLPQGIYLFIMYTFVFYIFLKKFILCRLYIDRP</sequence>
<dbReference type="ExpressionAtlas" id="A0A077S509">
    <property type="expression patterns" value="baseline"/>
</dbReference>
<keyword evidence="2" id="KW-0472">Membrane</keyword>
<dbReference type="HOGENOM" id="CLU_922602_0_0_1"/>
<evidence type="ECO:0000313" key="3">
    <source>
        <dbReference type="EMBL" id="CDM86604.1"/>
    </source>
</evidence>
<dbReference type="PANTHER" id="PTHR33052">
    <property type="entry name" value="DUF4228 DOMAIN PROTEIN-RELATED"/>
    <property type="match status" value="1"/>
</dbReference>
<dbReference type="AlphaFoldDB" id="A0A077S509"/>
<dbReference type="InterPro" id="IPR025322">
    <property type="entry name" value="PADRE_dom"/>
</dbReference>
<organism evidence="3">
    <name type="scientific">Triticum aestivum</name>
    <name type="common">Wheat</name>
    <dbReference type="NCBI Taxonomy" id="4565"/>
    <lineage>
        <taxon>Eukaryota</taxon>
        <taxon>Viridiplantae</taxon>
        <taxon>Streptophyta</taxon>
        <taxon>Embryophyta</taxon>
        <taxon>Tracheophyta</taxon>
        <taxon>Spermatophyta</taxon>
        <taxon>Magnoliopsida</taxon>
        <taxon>Liliopsida</taxon>
        <taxon>Poales</taxon>
        <taxon>Poaceae</taxon>
        <taxon>BOP clade</taxon>
        <taxon>Pooideae</taxon>
        <taxon>Triticodae</taxon>
        <taxon>Triticeae</taxon>
        <taxon>Triticinae</taxon>
        <taxon>Triticum</taxon>
    </lineage>
</organism>
<dbReference type="EMBL" id="HG670306">
    <property type="protein sequence ID" value="CDM86604.1"/>
    <property type="molecule type" value="Genomic_DNA"/>
</dbReference>
<reference evidence="3" key="1">
    <citation type="journal article" date="2014" name="Science">
        <title>Structural and functional partitioning of bread wheat chromosome 3B.</title>
        <authorList>
            <person name="Choulet F."/>
            <person name="Alberti A."/>
            <person name="Theil S."/>
            <person name="Glover N."/>
            <person name="Barbe V."/>
            <person name="Daron J."/>
            <person name="Pingault L."/>
            <person name="Sourdille P."/>
            <person name="Couloux A."/>
            <person name="Paux E."/>
            <person name="Leroy P."/>
            <person name="Mangenot S."/>
            <person name="Guilhot N."/>
            <person name="Le Gouis J."/>
            <person name="Balfourier F."/>
            <person name="Alaux M."/>
            <person name="Jamilloux V."/>
            <person name="Poulain J."/>
            <person name="Durand C."/>
            <person name="Bellec A."/>
            <person name="Gaspin C."/>
            <person name="Safar J."/>
            <person name="Dolezel J."/>
            <person name="Rogers J."/>
            <person name="Vandepoele K."/>
            <person name="Aury J.M."/>
            <person name="Mayer K."/>
            <person name="Berges H."/>
            <person name="Quesneville H."/>
            <person name="Wincker P."/>
            <person name="Feuillet C."/>
        </authorList>
    </citation>
    <scope>NUCLEOTIDE SEQUENCE</scope>
</reference>
<feature type="region of interest" description="Disordered" evidence="1">
    <location>
        <begin position="160"/>
        <end position="191"/>
    </location>
</feature>
<keyword evidence="2" id="KW-0812">Transmembrane</keyword>
<dbReference type="Pfam" id="PF14009">
    <property type="entry name" value="PADRE"/>
    <property type="match status" value="1"/>
</dbReference>
<gene>
    <name evidence="3" type="ORF">TRAES_3BF155700010CFD_c1</name>
</gene>
<evidence type="ECO:0000256" key="1">
    <source>
        <dbReference type="SAM" id="MobiDB-lite"/>
    </source>
</evidence>
<protein>
    <submittedName>
        <fullName evidence="3">Uncharacterized protein</fullName>
    </submittedName>
</protein>
<evidence type="ECO:0000256" key="2">
    <source>
        <dbReference type="SAM" id="Phobius"/>
    </source>
</evidence>
<name>A0A077S509_WHEAT</name>
<proteinExistence type="predicted"/>